<name>A0ABP7PWU9_9GAMM</name>
<dbReference type="Pfam" id="PF14492">
    <property type="entry name" value="EFG_III"/>
    <property type="match status" value="1"/>
</dbReference>
<feature type="binding site" evidence="8">
    <location>
        <begin position="17"/>
        <end position="24"/>
    </location>
    <ligand>
        <name>GTP</name>
        <dbReference type="ChEBI" id="CHEBI:37565"/>
    </ligand>
</feature>
<dbReference type="CDD" id="cd04088">
    <property type="entry name" value="EFG_mtEFG_II"/>
    <property type="match status" value="1"/>
</dbReference>
<dbReference type="GO" id="GO:0003746">
    <property type="term" value="F:translation elongation factor activity"/>
    <property type="evidence" value="ECO:0007669"/>
    <property type="project" value="UniProtKB-KW"/>
</dbReference>
<dbReference type="PRINTS" id="PR00315">
    <property type="entry name" value="ELONGATNFCT"/>
</dbReference>
<evidence type="ECO:0000313" key="10">
    <source>
        <dbReference type="EMBL" id="GAA3972665.1"/>
    </source>
</evidence>
<dbReference type="InterPro" id="IPR035649">
    <property type="entry name" value="EFG_V"/>
</dbReference>
<comment type="similarity">
    <text evidence="1 8">Belongs to the TRAFAC class translation factor GTPase superfamily. Classic translation factor GTPase family. EF-G/EF-2 subfamily.</text>
</comment>
<dbReference type="InterPro" id="IPR014721">
    <property type="entry name" value="Ribsml_uS5_D2-typ_fold_subgr"/>
</dbReference>
<comment type="subcellular location">
    <subcellularLocation>
        <location evidence="8">Cytoplasm</location>
    </subcellularLocation>
</comment>
<dbReference type="SMART" id="SM00838">
    <property type="entry name" value="EFG_C"/>
    <property type="match status" value="1"/>
</dbReference>
<comment type="caution">
    <text evidence="10">The sequence shown here is derived from an EMBL/GenBank/DDBJ whole genome shotgun (WGS) entry which is preliminary data.</text>
</comment>
<keyword evidence="5 8" id="KW-0648">Protein biosynthesis</keyword>
<proteinExistence type="inferred from homology"/>
<evidence type="ECO:0000256" key="4">
    <source>
        <dbReference type="ARBA" id="ARBA00022768"/>
    </source>
</evidence>
<dbReference type="Pfam" id="PF00009">
    <property type="entry name" value="GTP_EFTU"/>
    <property type="match status" value="1"/>
</dbReference>
<accession>A0ABP7PWU9</accession>
<dbReference type="InterPro" id="IPR009022">
    <property type="entry name" value="EFG_III"/>
</dbReference>
<reference evidence="11" key="1">
    <citation type="journal article" date="2019" name="Int. J. Syst. Evol. Microbiol.">
        <title>The Global Catalogue of Microorganisms (GCM) 10K type strain sequencing project: providing services to taxonomists for standard genome sequencing and annotation.</title>
        <authorList>
            <consortium name="The Broad Institute Genomics Platform"/>
            <consortium name="The Broad Institute Genome Sequencing Center for Infectious Disease"/>
            <person name="Wu L."/>
            <person name="Ma J."/>
        </authorList>
    </citation>
    <scope>NUCLEOTIDE SEQUENCE [LARGE SCALE GENOMIC DNA]</scope>
    <source>
        <strain evidence="11">JCM 17555</strain>
    </source>
</reference>
<gene>
    <name evidence="10" type="primary">fusA_2</name>
    <name evidence="8" type="synonym">fusA</name>
    <name evidence="10" type="ORF">GCM10022278_32490</name>
</gene>
<dbReference type="InterPro" id="IPR005517">
    <property type="entry name" value="Transl_elong_EFG/EF2_IV"/>
</dbReference>
<dbReference type="CDD" id="cd01886">
    <property type="entry name" value="EF-G"/>
    <property type="match status" value="1"/>
</dbReference>
<evidence type="ECO:0000256" key="6">
    <source>
        <dbReference type="ARBA" id="ARBA00023134"/>
    </source>
</evidence>
<dbReference type="Gene3D" id="3.30.70.240">
    <property type="match status" value="1"/>
</dbReference>
<keyword evidence="11" id="KW-1185">Reference proteome</keyword>
<keyword evidence="8" id="KW-0963">Cytoplasm</keyword>
<dbReference type="RefSeq" id="WP_344808323.1">
    <property type="nucleotide sequence ID" value="NZ_BAABBO010000015.1"/>
</dbReference>
<dbReference type="InterPro" id="IPR035647">
    <property type="entry name" value="EFG_III/V"/>
</dbReference>
<dbReference type="NCBIfam" id="NF009381">
    <property type="entry name" value="PRK12740.1-5"/>
    <property type="match status" value="1"/>
</dbReference>
<dbReference type="Pfam" id="PF00679">
    <property type="entry name" value="EFG_C"/>
    <property type="match status" value="1"/>
</dbReference>
<evidence type="ECO:0000259" key="9">
    <source>
        <dbReference type="PROSITE" id="PS51722"/>
    </source>
</evidence>
<keyword evidence="3 8" id="KW-0547">Nucleotide-binding</keyword>
<dbReference type="SUPFAM" id="SSF54211">
    <property type="entry name" value="Ribosomal protein S5 domain 2-like"/>
    <property type="match status" value="1"/>
</dbReference>
<dbReference type="InterPro" id="IPR047872">
    <property type="entry name" value="EFG_IV"/>
</dbReference>
<dbReference type="PANTHER" id="PTHR43261:SF1">
    <property type="entry name" value="RIBOSOME-RELEASING FACTOR 2, MITOCHONDRIAL"/>
    <property type="match status" value="1"/>
</dbReference>
<dbReference type="SUPFAM" id="SSF54980">
    <property type="entry name" value="EF-G C-terminal domain-like"/>
    <property type="match status" value="2"/>
</dbReference>
<dbReference type="InterPro" id="IPR000640">
    <property type="entry name" value="EFG_V-like"/>
</dbReference>
<dbReference type="CDD" id="cd03713">
    <property type="entry name" value="EFG_mtEFG_C"/>
    <property type="match status" value="1"/>
</dbReference>
<dbReference type="PROSITE" id="PS00301">
    <property type="entry name" value="G_TR_1"/>
    <property type="match status" value="1"/>
</dbReference>
<feature type="binding site" evidence="8">
    <location>
        <begin position="88"/>
        <end position="92"/>
    </location>
    <ligand>
        <name>GTP</name>
        <dbReference type="ChEBI" id="CHEBI:37565"/>
    </ligand>
</feature>
<comment type="function">
    <text evidence="7 8">Catalyzes the GTP-dependent ribosomal translocation step during translation elongation. During this step, the ribosome changes from the pre-translocational (PRE) to the post-translocational (POST) state as the newly formed A-site-bound peptidyl-tRNA and P-site-bound deacylated tRNA move to the P and E sites, respectively. Catalyzes the coordinated movement of the two tRNA molecules, the mRNA and conformational changes in the ribosome.</text>
</comment>
<dbReference type="PROSITE" id="PS51722">
    <property type="entry name" value="G_TR_2"/>
    <property type="match status" value="1"/>
</dbReference>
<dbReference type="EMBL" id="BAABBO010000015">
    <property type="protein sequence ID" value="GAA3972665.1"/>
    <property type="molecule type" value="Genomic_DNA"/>
</dbReference>
<dbReference type="SUPFAM" id="SSF52540">
    <property type="entry name" value="P-loop containing nucleoside triphosphate hydrolases"/>
    <property type="match status" value="1"/>
</dbReference>
<organism evidence="10 11">
    <name type="scientific">Allohahella marinimesophila</name>
    <dbReference type="NCBI Taxonomy" id="1054972"/>
    <lineage>
        <taxon>Bacteria</taxon>
        <taxon>Pseudomonadati</taxon>
        <taxon>Pseudomonadota</taxon>
        <taxon>Gammaproteobacteria</taxon>
        <taxon>Oceanospirillales</taxon>
        <taxon>Hahellaceae</taxon>
        <taxon>Allohahella</taxon>
    </lineage>
</organism>
<dbReference type="Gene3D" id="3.40.50.300">
    <property type="entry name" value="P-loop containing nucleotide triphosphate hydrolases"/>
    <property type="match status" value="1"/>
</dbReference>
<dbReference type="HAMAP" id="MF_00054_B">
    <property type="entry name" value="EF_G_EF_2_B"/>
    <property type="match status" value="1"/>
</dbReference>
<dbReference type="InterPro" id="IPR031157">
    <property type="entry name" value="G_TR_CS"/>
</dbReference>
<dbReference type="Gene3D" id="3.30.70.870">
    <property type="entry name" value="Elongation Factor G (Translational Gtpase), domain 3"/>
    <property type="match status" value="1"/>
</dbReference>
<dbReference type="Pfam" id="PF03764">
    <property type="entry name" value="EFG_IV"/>
    <property type="match status" value="1"/>
</dbReference>
<evidence type="ECO:0000256" key="8">
    <source>
        <dbReference type="HAMAP-Rule" id="MF_00054"/>
    </source>
</evidence>
<keyword evidence="6 8" id="KW-0342">GTP-binding</keyword>
<feature type="binding site" evidence="8">
    <location>
        <begin position="142"/>
        <end position="145"/>
    </location>
    <ligand>
        <name>GTP</name>
        <dbReference type="ChEBI" id="CHEBI:37565"/>
    </ligand>
</feature>
<dbReference type="SMART" id="SM00889">
    <property type="entry name" value="EFG_IV"/>
    <property type="match status" value="1"/>
</dbReference>
<dbReference type="InterPro" id="IPR005225">
    <property type="entry name" value="Small_GTP-bd"/>
</dbReference>
<evidence type="ECO:0000256" key="1">
    <source>
        <dbReference type="ARBA" id="ARBA00005870"/>
    </source>
</evidence>
<evidence type="ECO:0000256" key="7">
    <source>
        <dbReference type="ARBA" id="ARBA00024731"/>
    </source>
</evidence>
<evidence type="ECO:0000256" key="5">
    <source>
        <dbReference type="ARBA" id="ARBA00022917"/>
    </source>
</evidence>
<evidence type="ECO:0000256" key="3">
    <source>
        <dbReference type="ARBA" id="ARBA00022741"/>
    </source>
</evidence>
<dbReference type="PANTHER" id="PTHR43261">
    <property type="entry name" value="TRANSLATION ELONGATION FACTOR G-RELATED"/>
    <property type="match status" value="1"/>
</dbReference>
<dbReference type="InterPro" id="IPR004161">
    <property type="entry name" value="EFTu-like_2"/>
</dbReference>
<dbReference type="NCBIfam" id="TIGR00231">
    <property type="entry name" value="small_GTP"/>
    <property type="match status" value="1"/>
</dbReference>
<dbReference type="Pfam" id="PF03144">
    <property type="entry name" value="GTP_EFTU_D2"/>
    <property type="match status" value="1"/>
</dbReference>
<evidence type="ECO:0000256" key="2">
    <source>
        <dbReference type="ARBA" id="ARBA00017872"/>
    </source>
</evidence>
<keyword evidence="4 8" id="KW-0251">Elongation factor</keyword>
<evidence type="ECO:0000313" key="11">
    <source>
        <dbReference type="Proteomes" id="UP001501337"/>
    </source>
</evidence>
<dbReference type="InterPro" id="IPR041095">
    <property type="entry name" value="EFG_II"/>
</dbReference>
<dbReference type="InterPro" id="IPR000795">
    <property type="entry name" value="T_Tr_GTP-bd_dom"/>
</dbReference>
<dbReference type="NCBIfam" id="TIGR00484">
    <property type="entry name" value="EF-G"/>
    <property type="match status" value="1"/>
</dbReference>
<dbReference type="InterPro" id="IPR004540">
    <property type="entry name" value="Transl_elong_EFG/EF2"/>
</dbReference>
<dbReference type="Proteomes" id="UP001501337">
    <property type="component" value="Unassembled WGS sequence"/>
</dbReference>
<protein>
    <recommendedName>
        <fullName evidence="2 8">Elongation factor G</fullName>
        <shortName evidence="8">EF-G</shortName>
    </recommendedName>
</protein>
<dbReference type="CDD" id="cd01434">
    <property type="entry name" value="EFG_mtEFG1_IV"/>
    <property type="match status" value="1"/>
</dbReference>
<dbReference type="InterPro" id="IPR020568">
    <property type="entry name" value="Ribosomal_Su5_D2-typ_SF"/>
</dbReference>
<feature type="domain" description="Tr-type G" evidence="9">
    <location>
        <begin position="8"/>
        <end position="290"/>
    </location>
</feature>
<dbReference type="Gene3D" id="3.30.230.10">
    <property type="match status" value="1"/>
</dbReference>
<dbReference type="InterPro" id="IPR027417">
    <property type="entry name" value="P-loop_NTPase"/>
</dbReference>
<sequence length="696" mass="76361">MARKTPIANYRNIGICAHVDAGKTTTTERVLFYTGLSHKMGEVHDGAATMDWMEQEQERGITITSAATTCFWRGMQAQFDEHRINIIDTPGHVDFTIEVERSLRVLDGAVVVLCGSSGVQPQTETVWRQANKYHVPRLVFVNKMDRTGADFERVITQLETRLGATPIPMQMTIGSEEDFRGVVDLIKMKAIIWNEADQGLTFDFQDVPEDLLSVCAEMRERIVEAAAESGDALMEKYLEGGDLTEAEIKAGIRARTLANEIVPVLGGSAFKNKGVQAVLDAVVDYLPAPTEVKAIEGVLADGSVGSRTAEDDAPFSALAFKIASDSYVGTLTFVRVYSGVLKSGATVFNTVKTKRERVGRMVQMHSNNREEIAEVRAGDIAALIGLKDVTTGDTLSDYDHQITLERMEFPDPVISVAVEPKSKADEDKMGVALARLAQEDPSFRVKTDEETGQIIISGMGELHLDIIVDRMRREYSVDANIGKPQVAYREAITRRCEIEGKFVRQAGGKGQYGHVWVRFEPSEDDGLTFVNEIAGGVVPKEYIPAVEKGIAEQMQNGIIAGYPLLGLKATLYDGSYHDVDSNEMAFRIAGSLAARDLRDHGGAVLLEPVMKVEVVAPEDNMGDVVGDLNRRRGIIHGMEDIHNGKIIDAEVPLAEMFGYATDLRSATQGRATYTMEFSRYCEAPANVAKVIISART</sequence>
<dbReference type="InterPro" id="IPR009000">
    <property type="entry name" value="Transl_B-barrel_sf"/>
</dbReference>
<dbReference type="SUPFAM" id="SSF50447">
    <property type="entry name" value="Translation proteins"/>
    <property type="match status" value="1"/>
</dbReference>
<dbReference type="Gene3D" id="2.40.30.10">
    <property type="entry name" value="Translation factors"/>
    <property type="match status" value="1"/>
</dbReference>
<dbReference type="CDD" id="cd16262">
    <property type="entry name" value="EFG_III"/>
    <property type="match status" value="1"/>
</dbReference>